<feature type="compositionally biased region" description="Basic residues" evidence="1">
    <location>
        <begin position="132"/>
        <end position="144"/>
    </location>
</feature>
<gene>
    <name evidence="2" type="ORF">EVAR_62448_1</name>
</gene>
<sequence length="216" mass="23604">MTSGRPGCWGGGGLRAGRGRGCRPLSRGRIFSTGKGLIFKLMTHFHSALCKFRCGCVVQSINRDRIKNCIPVFPFIELQPVDSFSRRYRRSQAESDRESGASSPEGCAAQLAEPELRARTPTPHRAPPAHPHPSHPHSQHHGQHQRSEHLNGSMASMFQNLQNLANMQQGMPPISQQLSQQMSQLAANLQGLNSMPNCTNPVINSPLNLSVSAPGE</sequence>
<protein>
    <submittedName>
        <fullName evidence="2">Uncharacterized protein</fullName>
    </submittedName>
</protein>
<dbReference type="AlphaFoldDB" id="A0A4C1YXI1"/>
<evidence type="ECO:0000313" key="3">
    <source>
        <dbReference type="Proteomes" id="UP000299102"/>
    </source>
</evidence>
<feature type="region of interest" description="Disordered" evidence="1">
    <location>
        <begin position="119"/>
        <end position="148"/>
    </location>
</feature>
<keyword evidence="3" id="KW-1185">Reference proteome</keyword>
<reference evidence="2 3" key="1">
    <citation type="journal article" date="2019" name="Commun. Biol.">
        <title>The bagworm genome reveals a unique fibroin gene that provides high tensile strength.</title>
        <authorList>
            <person name="Kono N."/>
            <person name="Nakamura H."/>
            <person name="Ohtoshi R."/>
            <person name="Tomita M."/>
            <person name="Numata K."/>
            <person name="Arakawa K."/>
        </authorList>
    </citation>
    <scope>NUCLEOTIDE SEQUENCE [LARGE SCALE GENOMIC DNA]</scope>
</reference>
<evidence type="ECO:0000313" key="2">
    <source>
        <dbReference type="EMBL" id="GBP80986.1"/>
    </source>
</evidence>
<evidence type="ECO:0000256" key="1">
    <source>
        <dbReference type="SAM" id="MobiDB-lite"/>
    </source>
</evidence>
<comment type="caution">
    <text evidence="2">The sequence shown here is derived from an EMBL/GenBank/DDBJ whole genome shotgun (WGS) entry which is preliminary data.</text>
</comment>
<dbReference type="EMBL" id="BGZK01001491">
    <property type="protein sequence ID" value="GBP80986.1"/>
    <property type="molecule type" value="Genomic_DNA"/>
</dbReference>
<accession>A0A4C1YXI1</accession>
<organism evidence="2 3">
    <name type="scientific">Eumeta variegata</name>
    <name type="common">Bagworm moth</name>
    <name type="synonym">Eumeta japonica</name>
    <dbReference type="NCBI Taxonomy" id="151549"/>
    <lineage>
        <taxon>Eukaryota</taxon>
        <taxon>Metazoa</taxon>
        <taxon>Ecdysozoa</taxon>
        <taxon>Arthropoda</taxon>
        <taxon>Hexapoda</taxon>
        <taxon>Insecta</taxon>
        <taxon>Pterygota</taxon>
        <taxon>Neoptera</taxon>
        <taxon>Endopterygota</taxon>
        <taxon>Lepidoptera</taxon>
        <taxon>Glossata</taxon>
        <taxon>Ditrysia</taxon>
        <taxon>Tineoidea</taxon>
        <taxon>Psychidae</taxon>
        <taxon>Oiketicinae</taxon>
        <taxon>Eumeta</taxon>
    </lineage>
</organism>
<proteinExistence type="predicted"/>
<name>A0A4C1YXI1_EUMVA</name>
<dbReference type="Proteomes" id="UP000299102">
    <property type="component" value="Unassembled WGS sequence"/>
</dbReference>
<dbReference type="OrthoDB" id="7456931at2759"/>